<evidence type="ECO:0000256" key="3">
    <source>
        <dbReference type="ARBA" id="ARBA00022448"/>
    </source>
</evidence>
<keyword evidence="7" id="KW-0472">Membrane</keyword>
<evidence type="ECO:0000256" key="4">
    <source>
        <dbReference type="ARBA" id="ARBA00022475"/>
    </source>
</evidence>
<reference evidence="8 9" key="1">
    <citation type="submission" date="2018-06" db="EMBL/GenBank/DDBJ databases">
        <authorList>
            <consortium name="Pathogen Informatics"/>
            <person name="Doyle S."/>
        </authorList>
    </citation>
    <scope>NUCLEOTIDE SEQUENCE [LARGE SCALE GENOMIC DNA]</scope>
    <source>
        <strain evidence="8 9">NCTC10005</strain>
    </source>
</reference>
<dbReference type="Gene3D" id="1.10.3470.10">
    <property type="entry name" value="ABC transporter involved in vitamin B12 uptake, BtuC"/>
    <property type="match status" value="1"/>
</dbReference>
<keyword evidence="3" id="KW-0813">Transport</keyword>
<name>A0A377LVC0_ENTCL</name>
<dbReference type="InterPro" id="IPR037294">
    <property type="entry name" value="ABC_BtuC-like"/>
</dbReference>
<dbReference type="GO" id="GO:0022857">
    <property type="term" value="F:transmembrane transporter activity"/>
    <property type="evidence" value="ECO:0007669"/>
    <property type="project" value="InterPro"/>
</dbReference>
<keyword evidence="6" id="KW-1133">Transmembrane helix</keyword>
<sequence>MMRTSLAFLLFALLLVMGAIAHLGIGARVIAPQTVVQALLHFDPRNFDHNVIVRLRLIRLAAAMVTGAALGRGGRVVTVGDP</sequence>
<dbReference type="GO" id="GO:0005886">
    <property type="term" value="C:plasma membrane"/>
    <property type="evidence" value="ECO:0007669"/>
    <property type="project" value="UniProtKB-SubCell"/>
</dbReference>
<evidence type="ECO:0000256" key="5">
    <source>
        <dbReference type="ARBA" id="ARBA00022692"/>
    </source>
</evidence>
<evidence type="ECO:0000256" key="6">
    <source>
        <dbReference type="ARBA" id="ARBA00022989"/>
    </source>
</evidence>
<evidence type="ECO:0000313" key="8">
    <source>
        <dbReference type="EMBL" id="STQ09270.1"/>
    </source>
</evidence>
<dbReference type="Proteomes" id="UP000255106">
    <property type="component" value="Unassembled WGS sequence"/>
</dbReference>
<keyword evidence="5" id="KW-0812">Transmembrane</keyword>
<dbReference type="SUPFAM" id="SSF81345">
    <property type="entry name" value="ABC transporter involved in vitamin B12 uptake, BtuC"/>
    <property type="match status" value="1"/>
</dbReference>
<dbReference type="Pfam" id="PF01032">
    <property type="entry name" value="FecCD"/>
    <property type="match status" value="1"/>
</dbReference>
<accession>A0A377LVC0</accession>
<dbReference type="AlphaFoldDB" id="A0A377LVC0"/>
<comment type="similarity">
    <text evidence="2">Belongs to the binding-protein-dependent transport system permease family. FecCD subfamily.</text>
</comment>
<dbReference type="EMBL" id="UGJB01000004">
    <property type="protein sequence ID" value="STQ09270.1"/>
    <property type="molecule type" value="Genomic_DNA"/>
</dbReference>
<dbReference type="InterPro" id="IPR000522">
    <property type="entry name" value="ABC_transptr_permease_BtuC"/>
</dbReference>
<evidence type="ECO:0000256" key="2">
    <source>
        <dbReference type="ARBA" id="ARBA00007935"/>
    </source>
</evidence>
<gene>
    <name evidence="8" type="ORF">NCTC10005_01975</name>
</gene>
<organism evidence="8 9">
    <name type="scientific">Enterobacter cloacae</name>
    <dbReference type="NCBI Taxonomy" id="550"/>
    <lineage>
        <taxon>Bacteria</taxon>
        <taxon>Pseudomonadati</taxon>
        <taxon>Pseudomonadota</taxon>
        <taxon>Gammaproteobacteria</taxon>
        <taxon>Enterobacterales</taxon>
        <taxon>Enterobacteriaceae</taxon>
        <taxon>Enterobacter</taxon>
        <taxon>Enterobacter cloacae complex</taxon>
    </lineage>
</organism>
<protein>
    <submittedName>
        <fullName evidence="8">Iron complex transport system permease</fullName>
    </submittedName>
</protein>
<evidence type="ECO:0000256" key="7">
    <source>
        <dbReference type="ARBA" id="ARBA00023136"/>
    </source>
</evidence>
<proteinExistence type="inferred from homology"/>
<evidence type="ECO:0000256" key="1">
    <source>
        <dbReference type="ARBA" id="ARBA00004651"/>
    </source>
</evidence>
<keyword evidence="4" id="KW-1003">Cell membrane</keyword>
<evidence type="ECO:0000313" key="9">
    <source>
        <dbReference type="Proteomes" id="UP000255106"/>
    </source>
</evidence>
<comment type="subcellular location">
    <subcellularLocation>
        <location evidence="1">Cell membrane</location>
        <topology evidence="1">Multi-pass membrane protein</topology>
    </subcellularLocation>
</comment>